<proteinExistence type="predicted"/>
<dbReference type="EMBL" id="JAPHNI010000512">
    <property type="protein sequence ID" value="KAJ8110318.1"/>
    <property type="molecule type" value="Genomic_DNA"/>
</dbReference>
<protein>
    <submittedName>
        <fullName evidence="1">Uncharacterized protein</fullName>
    </submittedName>
</protein>
<evidence type="ECO:0000313" key="1">
    <source>
        <dbReference type="EMBL" id="KAJ8110318.1"/>
    </source>
</evidence>
<dbReference type="Proteomes" id="UP001153331">
    <property type="component" value="Unassembled WGS sequence"/>
</dbReference>
<name>A0ACC2I5Q0_9PLEO</name>
<sequence>MSHRTQSPEREGAGNLLAMLNQPAGKAEGGQPKKPEALNRACEACRTSKVRCLANPDPSSSVCQRCAKAGRTCIFAPPVKRRQRKRTDVRVAELEKEIKKMQSALMKGGRSPSAASEHESADEGSERDAEESSPLDVQHGSATTTTSAFTNKWPNVMGPKSPKEVPKNDSAKDLLGAVDDIIDRGVISQELSEELLNVWRNELVAASPGIYIPKDWTAAQLRQKKPSLFHAIMAAGAHSRGSALSDKLHEEAVYYFARTAFINGEKSVQTIQALLVTVAFYSPPKTPGQLQIYQWVNMAASMALELGLASKPRTHEQLPKRAIRSLQKISSPEELLEHCRTVLYLYVVCAGFSMRLKRPNILLFNSWMEECLTMLEKSPLQADQRTLAWLKLQRIADEANTAFGFDDASTSFSLSELRMQMILRIFERRMHDWKKSVPKDVLTLTLTMEYHQSEFE</sequence>
<gene>
    <name evidence="1" type="ORF">OPT61_g6808</name>
</gene>
<reference evidence="1" key="1">
    <citation type="submission" date="2022-11" db="EMBL/GenBank/DDBJ databases">
        <title>Genome Sequence of Boeremia exigua.</title>
        <authorList>
            <person name="Buettner E."/>
        </authorList>
    </citation>
    <scope>NUCLEOTIDE SEQUENCE</scope>
    <source>
        <strain evidence="1">CU02</strain>
    </source>
</reference>
<evidence type="ECO:0000313" key="2">
    <source>
        <dbReference type="Proteomes" id="UP001153331"/>
    </source>
</evidence>
<comment type="caution">
    <text evidence="1">The sequence shown here is derived from an EMBL/GenBank/DDBJ whole genome shotgun (WGS) entry which is preliminary data.</text>
</comment>
<keyword evidence="2" id="KW-1185">Reference proteome</keyword>
<organism evidence="1 2">
    <name type="scientific">Boeremia exigua</name>
    <dbReference type="NCBI Taxonomy" id="749465"/>
    <lineage>
        <taxon>Eukaryota</taxon>
        <taxon>Fungi</taxon>
        <taxon>Dikarya</taxon>
        <taxon>Ascomycota</taxon>
        <taxon>Pezizomycotina</taxon>
        <taxon>Dothideomycetes</taxon>
        <taxon>Pleosporomycetidae</taxon>
        <taxon>Pleosporales</taxon>
        <taxon>Pleosporineae</taxon>
        <taxon>Didymellaceae</taxon>
        <taxon>Boeremia</taxon>
    </lineage>
</organism>
<accession>A0ACC2I5Q0</accession>